<organism evidence="3 4">
    <name type="scientific">Thalassoglobus neptunius</name>
    <dbReference type="NCBI Taxonomy" id="1938619"/>
    <lineage>
        <taxon>Bacteria</taxon>
        <taxon>Pseudomonadati</taxon>
        <taxon>Planctomycetota</taxon>
        <taxon>Planctomycetia</taxon>
        <taxon>Planctomycetales</taxon>
        <taxon>Planctomycetaceae</taxon>
        <taxon>Thalassoglobus</taxon>
    </lineage>
</organism>
<evidence type="ECO:0000259" key="2">
    <source>
        <dbReference type="Pfam" id="PF17930"/>
    </source>
</evidence>
<gene>
    <name evidence="3" type="ORF">KOR42_43010</name>
</gene>
<feature type="domain" description="LpxI N-terminal" evidence="2">
    <location>
        <begin position="18"/>
        <end position="152"/>
    </location>
</feature>
<keyword evidence="4" id="KW-1185">Reference proteome</keyword>
<feature type="domain" description="LpxI C-terminal" evidence="1">
    <location>
        <begin position="157"/>
        <end position="286"/>
    </location>
</feature>
<name>A0A5C5W8Z3_9PLAN</name>
<dbReference type="InterPro" id="IPR041255">
    <property type="entry name" value="LpxI_N"/>
</dbReference>
<dbReference type="PANTHER" id="PTHR39962:SF1">
    <property type="entry name" value="LPXI FAMILY PROTEIN"/>
    <property type="match status" value="1"/>
</dbReference>
<dbReference type="InterPro" id="IPR010415">
    <property type="entry name" value="LpxI_C"/>
</dbReference>
<dbReference type="Gene3D" id="3.40.140.80">
    <property type="match status" value="1"/>
</dbReference>
<dbReference type="Pfam" id="PF06230">
    <property type="entry name" value="LpxI_C"/>
    <property type="match status" value="1"/>
</dbReference>
<evidence type="ECO:0000313" key="3">
    <source>
        <dbReference type="EMBL" id="TWT46957.1"/>
    </source>
</evidence>
<dbReference type="InterPro" id="IPR043167">
    <property type="entry name" value="LpxI_C_sf"/>
</dbReference>
<dbReference type="Proteomes" id="UP000317243">
    <property type="component" value="Unassembled WGS sequence"/>
</dbReference>
<reference evidence="3 4" key="1">
    <citation type="submission" date="2019-02" db="EMBL/GenBank/DDBJ databases">
        <title>Deep-cultivation of Planctomycetes and their phenomic and genomic characterization uncovers novel biology.</title>
        <authorList>
            <person name="Wiegand S."/>
            <person name="Jogler M."/>
            <person name="Boedeker C."/>
            <person name="Pinto D."/>
            <person name="Vollmers J."/>
            <person name="Rivas-Marin E."/>
            <person name="Kohn T."/>
            <person name="Peeters S.H."/>
            <person name="Heuer A."/>
            <person name="Rast P."/>
            <person name="Oberbeckmann S."/>
            <person name="Bunk B."/>
            <person name="Jeske O."/>
            <person name="Meyerdierks A."/>
            <person name="Storesund J.E."/>
            <person name="Kallscheuer N."/>
            <person name="Luecker S."/>
            <person name="Lage O.M."/>
            <person name="Pohl T."/>
            <person name="Merkel B.J."/>
            <person name="Hornburger P."/>
            <person name="Mueller R.-W."/>
            <person name="Bruemmer F."/>
            <person name="Labrenz M."/>
            <person name="Spormann A.M."/>
            <person name="Op Den Camp H."/>
            <person name="Overmann J."/>
            <person name="Amann R."/>
            <person name="Jetten M.S.M."/>
            <person name="Mascher T."/>
            <person name="Medema M.H."/>
            <person name="Devos D.P."/>
            <person name="Kaster A.-K."/>
            <person name="Ovreas L."/>
            <person name="Rohde M."/>
            <person name="Galperin M.Y."/>
            <person name="Jogler C."/>
        </authorList>
    </citation>
    <scope>NUCLEOTIDE SEQUENCE [LARGE SCALE GENOMIC DNA]</scope>
    <source>
        <strain evidence="3 4">KOR42</strain>
    </source>
</reference>
<dbReference type="Gene3D" id="3.40.50.20">
    <property type="match status" value="1"/>
</dbReference>
<comment type="caution">
    <text evidence="3">The sequence shown here is derived from an EMBL/GenBank/DDBJ whole genome shotgun (WGS) entry which is preliminary data.</text>
</comment>
<evidence type="ECO:0000313" key="4">
    <source>
        <dbReference type="Proteomes" id="UP000317243"/>
    </source>
</evidence>
<dbReference type="InterPro" id="IPR053174">
    <property type="entry name" value="LpxI"/>
</dbReference>
<dbReference type="EMBL" id="SIHI01000027">
    <property type="protein sequence ID" value="TWT46957.1"/>
    <property type="molecule type" value="Genomic_DNA"/>
</dbReference>
<evidence type="ECO:0000259" key="1">
    <source>
        <dbReference type="Pfam" id="PF06230"/>
    </source>
</evidence>
<accession>A0A5C5W8Z3</accession>
<dbReference type="PANTHER" id="PTHR39962">
    <property type="entry name" value="BLL4848 PROTEIN"/>
    <property type="match status" value="1"/>
</dbReference>
<proteinExistence type="predicted"/>
<dbReference type="AlphaFoldDB" id="A0A5C5W8Z3"/>
<evidence type="ECO:0008006" key="5">
    <source>
        <dbReference type="Google" id="ProtNLM"/>
    </source>
</evidence>
<sequence length="299" mass="33752">MSDSHRARILPMPTQQHRIGLLAGWGRFPVHFAQAAQEQGYSVQCMGIEGMVSEELAEVCDDFRTAPLARIGNAIRYFHRRKVENAVMAGKVEKRVLFDPFRLWRLWPDLRTINMWLRHCTNKKDDTLLLAVIREFERDGIHFRSALDFCPEILVKHGFLTQRHPSASQWKDIHFGWELAKRMGDLDIGQTVVVNDTAVIAVEAIEGTDECIRRAGSLCRRGGMTVVKVAKPNQDLRFDVPTIGLQTIQTMRESGARILAIESGMTILLDEKEVLSLANKLGIAIVSVKGEELRLRAAA</sequence>
<protein>
    <recommendedName>
        <fullName evidence="5">UDP-2,3-diacylglucosamine pyrophosphatase LpxI</fullName>
    </recommendedName>
</protein>
<dbReference type="Pfam" id="PF17930">
    <property type="entry name" value="LpxI_N"/>
    <property type="match status" value="1"/>
</dbReference>